<keyword evidence="3" id="KW-1185">Reference proteome</keyword>
<dbReference type="InterPro" id="IPR008620">
    <property type="entry name" value="FixH"/>
</dbReference>
<dbReference type="RefSeq" id="WP_126156852.1">
    <property type="nucleotide sequence ID" value="NZ_RQXW01000001.1"/>
</dbReference>
<dbReference type="OrthoDB" id="5295180at2"/>
<organism evidence="2 3">
    <name type="scientific">Amphritea opalescens</name>
    <dbReference type="NCBI Taxonomy" id="2490544"/>
    <lineage>
        <taxon>Bacteria</taxon>
        <taxon>Pseudomonadati</taxon>
        <taxon>Pseudomonadota</taxon>
        <taxon>Gammaproteobacteria</taxon>
        <taxon>Oceanospirillales</taxon>
        <taxon>Oceanospirillaceae</taxon>
        <taxon>Amphritea</taxon>
    </lineage>
</organism>
<evidence type="ECO:0000256" key="1">
    <source>
        <dbReference type="SAM" id="Phobius"/>
    </source>
</evidence>
<dbReference type="Proteomes" id="UP000283087">
    <property type="component" value="Unassembled WGS sequence"/>
</dbReference>
<evidence type="ECO:0000313" key="2">
    <source>
        <dbReference type="EMBL" id="RTE67642.1"/>
    </source>
</evidence>
<gene>
    <name evidence="2" type="ORF">EH243_01460</name>
</gene>
<comment type="caution">
    <text evidence="2">The sequence shown here is derived from an EMBL/GenBank/DDBJ whole genome shotgun (WGS) entry which is preliminary data.</text>
</comment>
<sequence>MTDQDIGPWYKQPWLWFILAPLIATVLYSTVYITASVVTNDGVVLEEYTKSAKSFHEGSSLKEAAQALGLNGTLRFDTVAGDINLELLSSTDASLPAQLKLVIGHPTKASLDINVTLNQIRPGYYGGELQSVLKGNKRLIISPLDKQWELVNEAQPPYDQQSFTFGNP</sequence>
<proteinExistence type="predicted"/>
<keyword evidence="1" id="KW-1133">Transmembrane helix</keyword>
<feature type="transmembrane region" description="Helical" evidence="1">
    <location>
        <begin position="14"/>
        <end position="35"/>
    </location>
</feature>
<dbReference type="AlphaFoldDB" id="A0A430KVY3"/>
<name>A0A430KVY3_9GAMM</name>
<keyword evidence="1" id="KW-0472">Membrane</keyword>
<reference evidence="2 3" key="1">
    <citation type="submission" date="2018-11" db="EMBL/GenBank/DDBJ databases">
        <title>The draft genome sequence of Amphritea opalescens ANRC-JH13T.</title>
        <authorList>
            <person name="Fang Z."/>
            <person name="Zhang Y."/>
            <person name="Han X."/>
        </authorList>
    </citation>
    <scope>NUCLEOTIDE SEQUENCE [LARGE SCALE GENOMIC DNA]</scope>
    <source>
        <strain evidence="2 3">ANRC-JH13</strain>
    </source>
</reference>
<evidence type="ECO:0000313" key="3">
    <source>
        <dbReference type="Proteomes" id="UP000283087"/>
    </source>
</evidence>
<dbReference type="Pfam" id="PF05751">
    <property type="entry name" value="FixH"/>
    <property type="match status" value="1"/>
</dbReference>
<accession>A0A430KVY3</accession>
<dbReference type="EMBL" id="RQXW01000001">
    <property type="protein sequence ID" value="RTE67642.1"/>
    <property type="molecule type" value="Genomic_DNA"/>
</dbReference>
<evidence type="ECO:0008006" key="4">
    <source>
        <dbReference type="Google" id="ProtNLM"/>
    </source>
</evidence>
<keyword evidence="1" id="KW-0812">Transmembrane</keyword>
<protein>
    <recommendedName>
        <fullName evidence="4">Nitrogen fixation protein FixH</fullName>
    </recommendedName>
</protein>